<dbReference type="GO" id="GO:0016798">
    <property type="term" value="F:hydrolase activity, acting on glycosyl bonds"/>
    <property type="evidence" value="ECO:0007669"/>
    <property type="project" value="UniProtKB-KW"/>
</dbReference>
<dbReference type="InterPro" id="IPR022830">
    <property type="entry name" value="Indigdn_synthA-like"/>
</dbReference>
<evidence type="ECO:0000256" key="4">
    <source>
        <dbReference type="ARBA" id="ARBA00022801"/>
    </source>
</evidence>
<dbReference type="HAMAP" id="MF_01876">
    <property type="entry name" value="PsiMP_glycosidase"/>
    <property type="match status" value="1"/>
</dbReference>
<dbReference type="AlphaFoldDB" id="A0ABD1EDX7"/>
<evidence type="ECO:0000256" key="7">
    <source>
        <dbReference type="ARBA" id="ARBA00023295"/>
    </source>
</evidence>
<evidence type="ECO:0000256" key="3">
    <source>
        <dbReference type="ARBA" id="ARBA00022777"/>
    </source>
</evidence>
<dbReference type="InterPro" id="IPR007342">
    <property type="entry name" value="PsuG"/>
</dbReference>
<keyword evidence="1" id="KW-0808">Transferase</keyword>
<evidence type="ECO:0000313" key="10">
    <source>
        <dbReference type="Proteomes" id="UP001566132"/>
    </source>
</evidence>
<dbReference type="InterPro" id="IPR002173">
    <property type="entry name" value="Carboh/pur_kinase_PfkB_CS"/>
</dbReference>
<dbReference type="Pfam" id="PF00294">
    <property type="entry name" value="PfkB"/>
    <property type="match status" value="1"/>
</dbReference>
<evidence type="ECO:0000259" key="8">
    <source>
        <dbReference type="Pfam" id="PF00294"/>
    </source>
</evidence>
<dbReference type="InterPro" id="IPR011611">
    <property type="entry name" value="PfkB_dom"/>
</dbReference>
<dbReference type="PROSITE" id="PS00584">
    <property type="entry name" value="PFKB_KINASES_2"/>
    <property type="match status" value="1"/>
</dbReference>
<dbReference type="SUPFAM" id="SSF110581">
    <property type="entry name" value="Indigoidine synthase A-like"/>
    <property type="match status" value="1"/>
</dbReference>
<keyword evidence="3" id="KW-0418">Kinase</keyword>
<comment type="caution">
    <text evidence="9">The sequence shown here is derived from an EMBL/GenBank/DDBJ whole genome shotgun (WGS) entry which is preliminary data.</text>
</comment>
<evidence type="ECO:0000313" key="9">
    <source>
        <dbReference type="EMBL" id="KAL1491351.1"/>
    </source>
</evidence>
<sequence>MFSKQLPRLLSRNRNICSQFLQISEEINEALTVGKQSVVALESTIITHGMPYPTNIQCALEVEKQVRTQGAIPATIAVINGRIKVGLSKNDLEFLGDTDRSRPIKISRRDFAYALAEKLNGGTTVAGTLIACQQVGIHVFATGGLFFFPLTFTYTIILCHLKGIGGVHRDVNDSFDISADLNELGHSNVAVISSGVKSILDISKTLEYLETQGVFVATLGENHGFPAFYSRSSSHQAPYRVQDTYQAAKIVKSHLDLGLNSGLLFAVPVPEAYACDPEKMEFIIQEALRKASEKDIKGKARTPFLLEEIARASSGNSLETNVALIKNNAKVASEIALKLQEIITESGISSEKNARPIVIGGSNLDCMVRLQQTNETVKLDGRIHMCQLDYNPGGVGRNICEALEKLGQPCHFFTAVGDDYQGKIVLDRIPKTAQKYVKTLKNHRTAQCIVVLDKMGDCSFLMGDMDIHKEISIDVLENDEDVIKGSPLMVMDGNLSLQTMDKALKIAEKYKIPVFYEPTDTAIARKPFQSLHWKSIKFITPNVAELMDISEHFQIPFDQTLSDLSDIASLASSLSGHIDNVIVTLGPRGVLLASKGQNSPRHYPADDIPNLVNVSGAGDCFASGFIAALLEKRLESECVSVGLAAARMALLSASPVPKKMFDRNDRAWQLQATSFILK</sequence>
<evidence type="ECO:0000256" key="6">
    <source>
        <dbReference type="ARBA" id="ARBA00023239"/>
    </source>
</evidence>
<keyword evidence="6" id="KW-0456">Lyase</keyword>
<keyword evidence="5" id="KW-0464">Manganese</keyword>
<dbReference type="SUPFAM" id="SSF53613">
    <property type="entry name" value="Ribokinase-like"/>
    <property type="match status" value="1"/>
</dbReference>
<dbReference type="GO" id="GO:0016301">
    <property type="term" value="F:kinase activity"/>
    <property type="evidence" value="ECO:0007669"/>
    <property type="project" value="UniProtKB-KW"/>
</dbReference>
<keyword evidence="2" id="KW-0479">Metal-binding</keyword>
<dbReference type="Proteomes" id="UP001566132">
    <property type="component" value="Unassembled WGS sequence"/>
</dbReference>
<dbReference type="Gene3D" id="3.40.1190.20">
    <property type="match status" value="1"/>
</dbReference>
<dbReference type="GO" id="GO:0046872">
    <property type="term" value="F:metal ion binding"/>
    <property type="evidence" value="ECO:0007669"/>
    <property type="project" value="UniProtKB-KW"/>
</dbReference>
<evidence type="ECO:0000256" key="2">
    <source>
        <dbReference type="ARBA" id="ARBA00022723"/>
    </source>
</evidence>
<dbReference type="PANTHER" id="PTHR42909:SF1">
    <property type="entry name" value="CARBOHYDRATE KINASE PFKB DOMAIN-CONTAINING PROTEIN"/>
    <property type="match status" value="1"/>
</dbReference>
<evidence type="ECO:0000256" key="5">
    <source>
        <dbReference type="ARBA" id="ARBA00023211"/>
    </source>
</evidence>
<keyword evidence="4" id="KW-0378">Hydrolase</keyword>
<dbReference type="InterPro" id="IPR029056">
    <property type="entry name" value="Ribokinase-like"/>
</dbReference>
<protein>
    <recommendedName>
        <fullName evidence="8">Carbohydrate kinase PfkB domain-containing protein</fullName>
    </recommendedName>
</protein>
<dbReference type="CDD" id="cd01941">
    <property type="entry name" value="YeiC_kinase_like"/>
    <property type="match status" value="1"/>
</dbReference>
<dbReference type="EMBL" id="JBDJPC010000009">
    <property type="protein sequence ID" value="KAL1491351.1"/>
    <property type="molecule type" value="Genomic_DNA"/>
</dbReference>
<keyword evidence="10" id="KW-1185">Reference proteome</keyword>
<dbReference type="Pfam" id="PF04227">
    <property type="entry name" value="Indigoidine_A"/>
    <property type="match status" value="2"/>
</dbReference>
<gene>
    <name evidence="9" type="ORF">ABEB36_011960</name>
</gene>
<feature type="domain" description="Carbohydrate kinase PfkB" evidence="8">
    <location>
        <begin position="370"/>
        <end position="653"/>
    </location>
</feature>
<dbReference type="Gene3D" id="3.40.1790.10">
    <property type="entry name" value="Indigoidine synthase domain"/>
    <property type="match status" value="2"/>
</dbReference>
<keyword evidence="7" id="KW-0326">Glycosidase</keyword>
<proteinExistence type="inferred from homology"/>
<dbReference type="PANTHER" id="PTHR42909">
    <property type="entry name" value="ZGC:136858"/>
    <property type="match status" value="1"/>
</dbReference>
<evidence type="ECO:0000256" key="1">
    <source>
        <dbReference type="ARBA" id="ARBA00022679"/>
    </source>
</evidence>
<name>A0ABD1EDX7_HYPHA</name>
<dbReference type="GO" id="GO:0016829">
    <property type="term" value="F:lyase activity"/>
    <property type="evidence" value="ECO:0007669"/>
    <property type="project" value="UniProtKB-KW"/>
</dbReference>
<dbReference type="GO" id="GO:0006796">
    <property type="term" value="P:phosphate-containing compound metabolic process"/>
    <property type="evidence" value="ECO:0007669"/>
    <property type="project" value="UniProtKB-ARBA"/>
</dbReference>
<organism evidence="9 10">
    <name type="scientific">Hypothenemus hampei</name>
    <name type="common">Coffee berry borer</name>
    <dbReference type="NCBI Taxonomy" id="57062"/>
    <lineage>
        <taxon>Eukaryota</taxon>
        <taxon>Metazoa</taxon>
        <taxon>Ecdysozoa</taxon>
        <taxon>Arthropoda</taxon>
        <taxon>Hexapoda</taxon>
        <taxon>Insecta</taxon>
        <taxon>Pterygota</taxon>
        <taxon>Neoptera</taxon>
        <taxon>Endopterygota</taxon>
        <taxon>Coleoptera</taxon>
        <taxon>Polyphaga</taxon>
        <taxon>Cucujiformia</taxon>
        <taxon>Curculionidae</taxon>
        <taxon>Scolytinae</taxon>
        <taxon>Hypothenemus</taxon>
    </lineage>
</organism>
<accession>A0ABD1EDX7</accession>
<reference evidence="9 10" key="1">
    <citation type="submission" date="2024-05" db="EMBL/GenBank/DDBJ databases">
        <title>Genetic variation in Jamaican populations of the coffee berry borer (Hypothenemus hampei).</title>
        <authorList>
            <person name="Errbii M."/>
            <person name="Myrie A."/>
        </authorList>
    </citation>
    <scope>NUCLEOTIDE SEQUENCE [LARGE SCALE GENOMIC DNA]</scope>
    <source>
        <strain evidence="9">JA-Hopewell-2020-01-JO</strain>
        <tissue evidence="9">Whole body</tissue>
    </source>
</reference>